<dbReference type="EMBL" id="VNJJ01000013">
    <property type="protein sequence ID" value="TVX97160.1"/>
    <property type="molecule type" value="Genomic_DNA"/>
</dbReference>
<dbReference type="AlphaFoldDB" id="A0A559JBA4"/>
<proteinExistence type="predicted"/>
<reference evidence="1 2" key="1">
    <citation type="submission" date="2019-07" db="EMBL/GenBank/DDBJ databases">
        <authorList>
            <person name="Kim J."/>
        </authorList>
    </citation>
    <scope>NUCLEOTIDE SEQUENCE [LARGE SCALE GENOMIC DNA]</scope>
    <source>
        <strain evidence="1 2">G13</strain>
    </source>
</reference>
<sequence>MIIWINGAFGSGKSQTAYELHRRLPNSYVYDPENAGYYIRKNVPKEISKPDFQDYPMWRETNYAMLEHLNREYTGIVIAPMTIVQSEYFDEIVGRLRASGADVRHYSLCASKGTLLRRLKSRGEGERSWAAAQIDRCMEALSGETFRHHIDTDNLSVSDNAERIASMSGLTLSPDNRSKARKTYDRWATQIKQIRFFN</sequence>
<dbReference type="Pfam" id="PF13671">
    <property type="entry name" value="AAA_33"/>
    <property type="match status" value="1"/>
</dbReference>
<comment type="caution">
    <text evidence="1">The sequence shown here is derived from an EMBL/GenBank/DDBJ whole genome shotgun (WGS) entry which is preliminary data.</text>
</comment>
<name>A0A559JBA4_9BACL</name>
<dbReference type="Proteomes" id="UP000316330">
    <property type="component" value="Unassembled WGS sequence"/>
</dbReference>
<organism evidence="1 2">
    <name type="scientific">Cohnella terricola</name>
    <dbReference type="NCBI Taxonomy" id="1289167"/>
    <lineage>
        <taxon>Bacteria</taxon>
        <taxon>Bacillati</taxon>
        <taxon>Bacillota</taxon>
        <taxon>Bacilli</taxon>
        <taxon>Bacillales</taxon>
        <taxon>Paenibacillaceae</taxon>
        <taxon>Cohnella</taxon>
    </lineage>
</organism>
<evidence type="ECO:0000313" key="2">
    <source>
        <dbReference type="Proteomes" id="UP000316330"/>
    </source>
</evidence>
<protein>
    <submittedName>
        <fullName evidence="1">AAA family ATPase</fullName>
    </submittedName>
</protein>
<evidence type="ECO:0000313" key="1">
    <source>
        <dbReference type="EMBL" id="TVX97160.1"/>
    </source>
</evidence>
<dbReference type="InterPro" id="IPR027417">
    <property type="entry name" value="P-loop_NTPase"/>
</dbReference>
<dbReference type="Gene3D" id="3.40.50.300">
    <property type="entry name" value="P-loop containing nucleotide triphosphate hydrolases"/>
    <property type="match status" value="1"/>
</dbReference>
<keyword evidence="2" id="KW-1185">Reference proteome</keyword>
<gene>
    <name evidence="1" type="ORF">FPZ45_19635</name>
</gene>
<dbReference type="SUPFAM" id="SSF52540">
    <property type="entry name" value="P-loop containing nucleoside triphosphate hydrolases"/>
    <property type="match status" value="1"/>
</dbReference>
<dbReference type="RefSeq" id="WP_144705636.1">
    <property type="nucleotide sequence ID" value="NZ_VNJJ01000013.1"/>
</dbReference>
<dbReference type="OrthoDB" id="9799092at2"/>
<accession>A0A559JBA4</accession>